<feature type="transmembrane region" description="Helical" evidence="1">
    <location>
        <begin position="12"/>
        <end position="34"/>
    </location>
</feature>
<name>A0A1F7UP22_9BACT</name>
<dbReference type="EMBL" id="MGEJ01000017">
    <property type="protein sequence ID" value="OGL80016.1"/>
    <property type="molecule type" value="Genomic_DNA"/>
</dbReference>
<dbReference type="STRING" id="1802401.A3B21_02515"/>
<organism evidence="2 3">
    <name type="scientific">Candidatus Uhrbacteria bacterium RIFCSPLOWO2_01_FULL_47_24</name>
    <dbReference type="NCBI Taxonomy" id="1802401"/>
    <lineage>
        <taxon>Bacteria</taxon>
        <taxon>Candidatus Uhriibacteriota</taxon>
    </lineage>
</organism>
<dbReference type="Proteomes" id="UP000176897">
    <property type="component" value="Unassembled WGS sequence"/>
</dbReference>
<keyword evidence="1" id="KW-1133">Transmembrane helix</keyword>
<evidence type="ECO:0000256" key="1">
    <source>
        <dbReference type="SAM" id="Phobius"/>
    </source>
</evidence>
<gene>
    <name evidence="2" type="ORF">A3B21_02515</name>
</gene>
<evidence type="ECO:0000313" key="3">
    <source>
        <dbReference type="Proteomes" id="UP000176897"/>
    </source>
</evidence>
<keyword evidence="1" id="KW-0812">Transmembrane</keyword>
<evidence type="ECO:0000313" key="2">
    <source>
        <dbReference type="EMBL" id="OGL80016.1"/>
    </source>
</evidence>
<proteinExistence type="predicted"/>
<sequence>MKTKNVLQSLRNYHFIIVISLMIIFAGLEVMFLYNYVYLQLDVPKITTSDTKAVSGQVNVSDFKLLDILHNAKQKSRPIPGDVRDPFVSLSAVERDNTE</sequence>
<keyword evidence="1" id="KW-0472">Membrane</keyword>
<comment type="caution">
    <text evidence="2">The sequence shown here is derived from an EMBL/GenBank/DDBJ whole genome shotgun (WGS) entry which is preliminary data.</text>
</comment>
<protein>
    <submittedName>
        <fullName evidence="2">Uncharacterized protein</fullName>
    </submittedName>
</protein>
<dbReference type="AlphaFoldDB" id="A0A1F7UP22"/>
<accession>A0A1F7UP22</accession>
<reference evidence="2 3" key="1">
    <citation type="journal article" date="2016" name="Nat. Commun.">
        <title>Thousands of microbial genomes shed light on interconnected biogeochemical processes in an aquifer system.</title>
        <authorList>
            <person name="Anantharaman K."/>
            <person name="Brown C.T."/>
            <person name="Hug L.A."/>
            <person name="Sharon I."/>
            <person name="Castelle C.J."/>
            <person name="Probst A.J."/>
            <person name="Thomas B.C."/>
            <person name="Singh A."/>
            <person name="Wilkins M.J."/>
            <person name="Karaoz U."/>
            <person name="Brodie E.L."/>
            <person name="Williams K.H."/>
            <person name="Hubbard S.S."/>
            <person name="Banfield J.F."/>
        </authorList>
    </citation>
    <scope>NUCLEOTIDE SEQUENCE [LARGE SCALE GENOMIC DNA]</scope>
</reference>